<dbReference type="Proteomes" id="UP000789901">
    <property type="component" value="Unassembled WGS sequence"/>
</dbReference>
<evidence type="ECO:0000313" key="2">
    <source>
        <dbReference type="EMBL" id="CAG8525820.1"/>
    </source>
</evidence>
<gene>
    <name evidence="2" type="ORF">GMARGA_LOCUS3383</name>
</gene>
<comment type="caution">
    <text evidence="2">The sequence shown here is derived from an EMBL/GenBank/DDBJ whole genome shotgun (WGS) entry which is preliminary data.</text>
</comment>
<evidence type="ECO:0000256" key="1">
    <source>
        <dbReference type="SAM" id="MobiDB-lite"/>
    </source>
</evidence>
<protein>
    <submittedName>
        <fullName evidence="2">11927_t:CDS:1</fullName>
    </submittedName>
</protein>
<feature type="compositionally biased region" description="Basic and acidic residues" evidence="1">
    <location>
        <begin position="1"/>
        <end position="20"/>
    </location>
</feature>
<name>A0ABM8W4X2_GIGMA</name>
<proteinExistence type="predicted"/>
<organism evidence="2 3">
    <name type="scientific">Gigaspora margarita</name>
    <dbReference type="NCBI Taxonomy" id="4874"/>
    <lineage>
        <taxon>Eukaryota</taxon>
        <taxon>Fungi</taxon>
        <taxon>Fungi incertae sedis</taxon>
        <taxon>Mucoromycota</taxon>
        <taxon>Glomeromycotina</taxon>
        <taxon>Glomeromycetes</taxon>
        <taxon>Diversisporales</taxon>
        <taxon>Gigasporaceae</taxon>
        <taxon>Gigaspora</taxon>
    </lineage>
</organism>
<reference evidence="2 3" key="1">
    <citation type="submission" date="2021-06" db="EMBL/GenBank/DDBJ databases">
        <authorList>
            <person name="Kallberg Y."/>
            <person name="Tangrot J."/>
            <person name="Rosling A."/>
        </authorList>
    </citation>
    <scope>NUCLEOTIDE SEQUENCE [LARGE SCALE GENOMIC DNA]</scope>
    <source>
        <strain evidence="2 3">120-4 pot B 10/14</strain>
    </source>
</reference>
<feature type="region of interest" description="Disordered" evidence="1">
    <location>
        <begin position="1"/>
        <end position="37"/>
    </location>
</feature>
<accession>A0ABM8W4X2</accession>
<sequence length="56" mass="6415">MDDKGVRNYYDDKSAKHSDGNKNIGENPLKEKKRPFAANLDTSQKVAEFTNKMQQL</sequence>
<dbReference type="EMBL" id="CAJVQB010001206">
    <property type="protein sequence ID" value="CAG8525820.1"/>
    <property type="molecule type" value="Genomic_DNA"/>
</dbReference>
<evidence type="ECO:0000313" key="3">
    <source>
        <dbReference type="Proteomes" id="UP000789901"/>
    </source>
</evidence>
<keyword evidence="3" id="KW-1185">Reference proteome</keyword>